<sequence length="45" mass="5658">MNYIVLYRTAHSKYLKINFMKWNYPMKSLMITYWINQLQILDLEK</sequence>
<name>X5F4J3_NEIME</name>
<dbReference type="Proteomes" id="UP000023582">
    <property type="component" value="Chromosome"/>
</dbReference>
<dbReference type="AlphaFoldDB" id="X5F4J3"/>
<organism evidence="1 2">
    <name type="scientific">Neisseria meningitidis</name>
    <dbReference type="NCBI Taxonomy" id="487"/>
    <lineage>
        <taxon>Bacteria</taxon>
        <taxon>Pseudomonadati</taxon>
        <taxon>Pseudomonadota</taxon>
        <taxon>Betaproteobacteria</taxon>
        <taxon>Neisseriales</taxon>
        <taxon>Neisseriaceae</taxon>
        <taxon>Neisseria</taxon>
    </lineage>
</organism>
<reference evidence="2" key="2">
    <citation type="submission" date="2014-02" db="EMBL/GenBank/DDBJ databases">
        <title>Complete Genome Sequence of Neisseria meningitides, serogroup A strain 510612.</title>
        <authorList>
            <person name="Zhang X."/>
            <person name="Zhang Y."/>
            <person name="Yang J."/>
            <person name="Zhu Y."/>
            <person name="Jin Q."/>
        </authorList>
    </citation>
    <scope>NUCLEOTIDE SEQUENCE</scope>
    <source>
        <strain evidence="2">NMA510612</strain>
    </source>
</reference>
<protein>
    <submittedName>
        <fullName evidence="1">Uncharacterized protein</fullName>
    </submittedName>
</protein>
<gene>
    <name evidence="1" type="ORF">NMA510612_0527</name>
</gene>
<proteinExistence type="predicted"/>
<dbReference type="EMBL" id="CP007524">
    <property type="protein sequence ID" value="AHW74832.1"/>
    <property type="molecule type" value="Genomic_DNA"/>
</dbReference>
<evidence type="ECO:0000313" key="1">
    <source>
        <dbReference type="EMBL" id="AHW74832.1"/>
    </source>
</evidence>
<dbReference type="KEGG" id="nmx:NMA510612_0527"/>
<accession>X5F4J3</accession>
<evidence type="ECO:0000313" key="2">
    <source>
        <dbReference type="Proteomes" id="UP000023582"/>
    </source>
</evidence>
<reference evidence="1 2" key="1">
    <citation type="journal article" date="2014" name="Genome Announc.">
        <title>Complete Genome Sequence of Neisseria meningitidis Serogroup A Strain NMA510612, Isolated from a Patient with Bacterial Meningitis in China.</title>
        <authorList>
            <person name="Zhang Y."/>
            <person name="Yang J."/>
            <person name="Xu L."/>
            <person name="Zhu Y."/>
            <person name="Liu B."/>
            <person name="Shao Z."/>
            <person name="Zhang X."/>
            <person name="Jin Q."/>
        </authorList>
    </citation>
    <scope>NUCLEOTIDE SEQUENCE [LARGE SCALE GENOMIC DNA]</scope>
    <source>
        <strain evidence="2">NMA510612</strain>
    </source>
</reference>